<evidence type="ECO:0000256" key="12">
    <source>
        <dbReference type="RuleBase" id="RU003357"/>
    </source>
</evidence>
<evidence type="ECO:0000313" key="17">
    <source>
        <dbReference type="EMBL" id="ROS04917.1"/>
    </source>
</evidence>
<dbReference type="InterPro" id="IPR039426">
    <property type="entry name" value="TonB-dep_rcpt-like"/>
</dbReference>
<dbReference type="PANTHER" id="PTHR32552:SF81">
    <property type="entry name" value="TONB-DEPENDENT OUTER MEMBRANE RECEPTOR"/>
    <property type="match status" value="1"/>
</dbReference>
<keyword evidence="14" id="KW-0732">Signal</keyword>
<evidence type="ECO:0000256" key="10">
    <source>
        <dbReference type="ARBA" id="ARBA00023237"/>
    </source>
</evidence>
<dbReference type="InterPro" id="IPR000531">
    <property type="entry name" value="Beta-barrel_TonB"/>
</dbReference>
<evidence type="ECO:0000256" key="11">
    <source>
        <dbReference type="PROSITE-ProRule" id="PRU01360"/>
    </source>
</evidence>
<evidence type="ECO:0000256" key="5">
    <source>
        <dbReference type="ARBA" id="ARBA00022692"/>
    </source>
</evidence>
<feature type="signal peptide" evidence="14">
    <location>
        <begin position="1"/>
        <end position="28"/>
    </location>
</feature>
<keyword evidence="3 11" id="KW-1134">Transmembrane beta strand</keyword>
<dbReference type="PANTHER" id="PTHR32552">
    <property type="entry name" value="FERRICHROME IRON RECEPTOR-RELATED"/>
    <property type="match status" value="1"/>
</dbReference>
<dbReference type="InterPro" id="IPR036942">
    <property type="entry name" value="Beta-barrel_TonB_sf"/>
</dbReference>
<evidence type="ECO:0000256" key="3">
    <source>
        <dbReference type="ARBA" id="ARBA00022452"/>
    </source>
</evidence>
<dbReference type="GO" id="GO:0009279">
    <property type="term" value="C:cell outer membrane"/>
    <property type="evidence" value="ECO:0007669"/>
    <property type="project" value="UniProtKB-SubCell"/>
</dbReference>
<proteinExistence type="inferred from homology"/>
<evidence type="ECO:0000256" key="2">
    <source>
        <dbReference type="ARBA" id="ARBA00022448"/>
    </source>
</evidence>
<comment type="subcellular location">
    <subcellularLocation>
        <location evidence="1 11">Cell outer membrane</location>
        <topology evidence="1 11">Multi-pass membrane protein</topology>
    </subcellularLocation>
</comment>
<feature type="domain" description="TonB-dependent receptor plug" evidence="16">
    <location>
        <begin position="45"/>
        <end position="150"/>
    </location>
</feature>
<feature type="domain" description="TonB-dependent receptor-like beta-barrel" evidence="15">
    <location>
        <begin position="286"/>
        <end position="803"/>
    </location>
</feature>
<dbReference type="InterPro" id="IPR012910">
    <property type="entry name" value="Plug_dom"/>
</dbReference>
<keyword evidence="17" id="KW-0675">Receptor</keyword>
<evidence type="ECO:0000259" key="16">
    <source>
        <dbReference type="Pfam" id="PF07715"/>
    </source>
</evidence>
<evidence type="ECO:0000256" key="1">
    <source>
        <dbReference type="ARBA" id="ARBA00004571"/>
    </source>
</evidence>
<dbReference type="Pfam" id="PF00593">
    <property type="entry name" value="TonB_dep_Rec_b-barrel"/>
    <property type="match status" value="1"/>
</dbReference>
<gene>
    <name evidence="17" type="ORF">EDC56_0434</name>
</gene>
<dbReference type="PROSITE" id="PS52016">
    <property type="entry name" value="TONB_DEPENDENT_REC_3"/>
    <property type="match status" value="1"/>
</dbReference>
<dbReference type="RefSeq" id="WP_123710876.1">
    <property type="nucleotide sequence ID" value="NZ_RKHR01000003.1"/>
</dbReference>
<sequence>MKKIIKPVPLAMAITLISQGAAVSNASAQQLEEVIVTAQQREEGLQDVSVSVSVVSGEQMRELGISRVEELSSYVPNLTMSETGIGTQLFIRGIGSGVNQGFEQSVGTYVDGIYYGRAQLTRSPYFDMNRVEVLRGPQVTLFGNNSIGGALSFNTATPTDEYEASISLMYEPEYNEQEYIVIANAPLTDNIRARVAYRKFDFDGYVENRTLQEDGPQRDFDTLRVGFEFNLSDSLTSQLKVERSTFNVTGRQIAVYGGLKNTFGEGSSTSNSSYAQGGKTDNMTLADVYNDRSQFPNLENVAEDGNSLLYSADGSFRYSNGDSSENTTNNVTLSFNKDFDSGYMAMLKMGYLDYEYDENCDCDFSGQLLFDYDTAEDYSQNSLEFRLTSPGGERFDFIGGLYLQNDKLHYADSLNIPPDGSSLQTLTAGVGTVAGFAPDVASVAVPRVFDQENSQQAIFGQATWNVTDSVRLIAGLRRSHYKKSAERVMNFTNDDGTPLSGASGSSSGTADSQRDAIDQVFGLVFNAYRHTEEGERERYKTSYNLIAEWDLHDDLMLYGSMTNGFKAGGFDVRSNAPTSASNQPSDAGIGLIRPGTFEFEDEEIEAFELGAKYRITEAIELNAAYFYTELEKLQVSTFDGSVGFNVSNAGEAKTQGIELEFRAALSENWMLNASLATLDFEFTEFDQGTCIAGDELILKNQLDVPLQRNCTYNSDARSYVSDMKGETNIYVADYAGLISLHYRYDVFDSMVFSGNVDYSFTDEYFANESLDPNMKQPAYGKFNARISLADADDRWNVALLGRNITDETTIGFANNVPLAASQFAAPTYYGFFDQGRTLALQMQYNFH</sequence>
<dbReference type="GO" id="GO:0006826">
    <property type="term" value="P:iron ion transport"/>
    <property type="evidence" value="ECO:0007669"/>
    <property type="project" value="UniProtKB-KW"/>
</dbReference>
<evidence type="ECO:0000256" key="13">
    <source>
        <dbReference type="SAM" id="MobiDB-lite"/>
    </source>
</evidence>
<dbReference type="AlphaFoldDB" id="A0A3N2DYR8"/>
<dbReference type="SUPFAM" id="SSF56935">
    <property type="entry name" value="Porins"/>
    <property type="match status" value="1"/>
</dbReference>
<keyword evidence="6" id="KW-0408">Iron</keyword>
<keyword evidence="7" id="KW-0406">Ion transport</keyword>
<keyword evidence="4" id="KW-0410">Iron transport</keyword>
<keyword evidence="10 11" id="KW-0998">Cell outer membrane</keyword>
<dbReference type="Gene3D" id="2.170.130.10">
    <property type="entry name" value="TonB-dependent receptor, plug domain"/>
    <property type="match status" value="1"/>
</dbReference>
<dbReference type="Pfam" id="PF07715">
    <property type="entry name" value="Plug"/>
    <property type="match status" value="1"/>
</dbReference>
<protein>
    <submittedName>
        <fullName evidence="17">Outer membrane receptor protein involved in Fe transport</fullName>
    </submittedName>
</protein>
<evidence type="ECO:0000256" key="6">
    <source>
        <dbReference type="ARBA" id="ARBA00023004"/>
    </source>
</evidence>
<dbReference type="EMBL" id="RKHR01000003">
    <property type="protein sequence ID" value="ROS04917.1"/>
    <property type="molecule type" value="Genomic_DNA"/>
</dbReference>
<organism evidence="17 18">
    <name type="scientific">Sinobacterium caligoides</name>
    <dbReference type="NCBI Taxonomy" id="933926"/>
    <lineage>
        <taxon>Bacteria</taxon>
        <taxon>Pseudomonadati</taxon>
        <taxon>Pseudomonadota</taxon>
        <taxon>Gammaproteobacteria</taxon>
        <taxon>Cellvibrionales</taxon>
        <taxon>Spongiibacteraceae</taxon>
        <taxon>Sinobacterium</taxon>
    </lineage>
</organism>
<keyword evidence="2 11" id="KW-0813">Transport</keyword>
<keyword evidence="18" id="KW-1185">Reference proteome</keyword>
<evidence type="ECO:0000259" key="15">
    <source>
        <dbReference type="Pfam" id="PF00593"/>
    </source>
</evidence>
<dbReference type="Gene3D" id="2.40.170.20">
    <property type="entry name" value="TonB-dependent receptor, beta-barrel domain"/>
    <property type="match status" value="1"/>
</dbReference>
<evidence type="ECO:0000256" key="14">
    <source>
        <dbReference type="SAM" id="SignalP"/>
    </source>
</evidence>
<keyword evidence="5 11" id="KW-0812">Transmembrane</keyword>
<feature type="chain" id="PRO_5018332740" evidence="14">
    <location>
        <begin position="29"/>
        <end position="847"/>
    </location>
</feature>
<evidence type="ECO:0000256" key="7">
    <source>
        <dbReference type="ARBA" id="ARBA00023065"/>
    </source>
</evidence>
<accession>A0A3N2DYR8</accession>
<evidence type="ECO:0000313" key="18">
    <source>
        <dbReference type="Proteomes" id="UP000275394"/>
    </source>
</evidence>
<dbReference type="OrthoDB" id="7051185at2"/>
<evidence type="ECO:0000256" key="4">
    <source>
        <dbReference type="ARBA" id="ARBA00022496"/>
    </source>
</evidence>
<dbReference type="Proteomes" id="UP000275394">
    <property type="component" value="Unassembled WGS sequence"/>
</dbReference>
<keyword evidence="8 12" id="KW-0798">TonB box</keyword>
<keyword evidence="9 11" id="KW-0472">Membrane</keyword>
<feature type="region of interest" description="Disordered" evidence="13">
    <location>
        <begin position="492"/>
        <end position="512"/>
    </location>
</feature>
<name>A0A3N2DYR8_9GAMM</name>
<evidence type="ECO:0000256" key="8">
    <source>
        <dbReference type="ARBA" id="ARBA00023077"/>
    </source>
</evidence>
<reference evidence="17 18" key="1">
    <citation type="submission" date="2018-11" db="EMBL/GenBank/DDBJ databases">
        <title>Genomic Encyclopedia of Type Strains, Phase IV (KMG-IV): sequencing the most valuable type-strain genomes for metagenomic binning, comparative biology and taxonomic classification.</title>
        <authorList>
            <person name="Goeker M."/>
        </authorList>
    </citation>
    <scope>NUCLEOTIDE SEQUENCE [LARGE SCALE GENOMIC DNA]</scope>
    <source>
        <strain evidence="17 18">DSM 100316</strain>
    </source>
</reference>
<evidence type="ECO:0000256" key="9">
    <source>
        <dbReference type="ARBA" id="ARBA00023136"/>
    </source>
</evidence>
<comment type="caution">
    <text evidence="17">The sequence shown here is derived from an EMBL/GenBank/DDBJ whole genome shotgun (WGS) entry which is preliminary data.</text>
</comment>
<dbReference type="InterPro" id="IPR037066">
    <property type="entry name" value="Plug_dom_sf"/>
</dbReference>
<comment type="similarity">
    <text evidence="11 12">Belongs to the TonB-dependent receptor family.</text>
</comment>